<comment type="caution">
    <text evidence="1">The sequence shown here is derived from an EMBL/GenBank/DDBJ whole genome shotgun (WGS) entry which is preliminary data.</text>
</comment>
<dbReference type="InParanoid" id="G7E0X5"/>
<dbReference type="Proteomes" id="UP000009131">
    <property type="component" value="Unassembled WGS sequence"/>
</dbReference>
<dbReference type="EMBL" id="BABT02000102">
    <property type="protein sequence ID" value="GAA96485.1"/>
    <property type="molecule type" value="Genomic_DNA"/>
</dbReference>
<organism evidence="1 2">
    <name type="scientific">Mixia osmundae (strain CBS 9802 / IAM 14324 / JCM 22182 / KY 12970)</name>
    <dbReference type="NCBI Taxonomy" id="764103"/>
    <lineage>
        <taxon>Eukaryota</taxon>
        <taxon>Fungi</taxon>
        <taxon>Dikarya</taxon>
        <taxon>Basidiomycota</taxon>
        <taxon>Pucciniomycotina</taxon>
        <taxon>Mixiomycetes</taxon>
        <taxon>Mixiales</taxon>
        <taxon>Mixiaceae</taxon>
        <taxon>Mixia</taxon>
    </lineage>
</organism>
<sequence>AIAAKPFHANATALHKRAPPNTDAMYVTVTHASFPLEYHLIVSLRSAFITIGAQATRRFDPDESAEVITAKAGVEQDVTGSKFYGHYLRDWICVSTSAGHPLYMYTFLLSVKDTSDGPSWHTYVHLHSSGTPHRRSSNDLPTWGIEFTIQSLGVFDRIAMLETSTAYLWLPTTEFRRYIASVPGAFSFITPEGAELACMPAELNPPPIVFGFANHLSPTGELVVGNSILRKFIVVLDHERDAIGFALPVARAEL</sequence>
<reference evidence="1 2" key="1">
    <citation type="journal article" date="2011" name="J. Gen. Appl. Microbiol.">
        <title>Draft genome sequencing of the enigmatic basidiomycete Mixia osmundae.</title>
        <authorList>
            <person name="Nishida H."/>
            <person name="Nagatsuka Y."/>
            <person name="Sugiyama J."/>
        </authorList>
    </citation>
    <scope>NUCLEOTIDE SEQUENCE [LARGE SCALE GENOMIC DNA]</scope>
    <source>
        <strain evidence="2">CBS 9802 / IAM 14324 / JCM 22182 / KY 12970</strain>
    </source>
</reference>
<accession>G7E0X5</accession>
<dbReference type="AlphaFoldDB" id="G7E0X5"/>
<feature type="non-terminal residue" evidence="1">
    <location>
        <position position="1"/>
    </location>
</feature>
<protein>
    <recommendedName>
        <fullName evidence="3">Peptidase A1 domain-containing protein</fullName>
    </recommendedName>
</protein>
<dbReference type="InterPro" id="IPR021109">
    <property type="entry name" value="Peptidase_aspartic_dom_sf"/>
</dbReference>
<dbReference type="SUPFAM" id="SSF50630">
    <property type="entry name" value="Acid proteases"/>
    <property type="match status" value="1"/>
</dbReference>
<reference evidence="1 2" key="2">
    <citation type="journal article" date="2012" name="Open Biol.">
        <title>Characteristics of nucleosomes and linker DNA regions on the genome of the basidiomycete Mixia osmundae revealed by mono- and dinucleosome mapping.</title>
        <authorList>
            <person name="Nishida H."/>
            <person name="Kondo S."/>
            <person name="Matsumoto T."/>
            <person name="Suzuki Y."/>
            <person name="Yoshikawa H."/>
            <person name="Taylor T.D."/>
            <person name="Sugiyama J."/>
        </authorList>
    </citation>
    <scope>NUCLEOTIDE SEQUENCE [LARGE SCALE GENOMIC DNA]</scope>
    <source>
        <strain evidence="2">CBS 9802 / IAM 14324 / JCM 22182 / KY 12970</strain>
    </source>
</reference>
<dbReference type="HOGENOM" id="CLU_1096472_0_0_1"/>
<evidence type="ECO:0008006" key="3">
    <source>
        <dbReference type="Google" id="ProtNLM"/>
    </source>
</evidence>
<proteinExistence type="predicted"/>
<evidence type="ECO:0000313" key="1">
    <source>
        <dbReference type="EMBL" id="GAA96485.1"/>
    </source>
</evidence>
<name>G7E0X5_MIXOS</name>
<evidence type="ECO:0000313" key="2">
    <source>
        <dbReference type="Proteomes" id="UP000009131"/>
    </source>
</evidence>
<keyword evidence="2" id="KW-1185">Reference proteome</keyword>
<gene>
    <name evidence="1" type="primary">Mo03153</name>
    <name evidence="1" type="ORF">E5Q_03153</name>
</gene>